<gene>
    <name evidence="1" type="primary">EHS-2</name>
</gene>
<proteinExistence type="predicted"/>
<evidence type="ECO:0000313" key="1">
    <source>
        <dbReference type="EMBL" id="AAA58452.1"/>
    </source>
</evidence>
<protein>
    <submittedName>
        <fullName evidence="1">EHS-2 protein</fullName>
    </submittedName>
</protein>
<dbReference type="AlphaFoldDB" id="V9GZM5"/>
<reference evidence="1" key="1">
    <citation type="journal article" date="1992" name="J. Virol.">
        <title>Novel human endogenous sequences related to human immunodeficiency virus type 1.</title>
        <authorList>
            <person name="Horwitz M.S."/>
            <person name="Boyce-Jacino M.T."/>
            <person name="Faras A.J."/>
        </authorList>
    </citation>
    <scope>NUCLEOTIDE SEQUENCE</scope>
</reference>
<dbReference type="EMBL" id="M86246">
    <property type="protein sequence ID" value="AAA58452.1"/>
    <property type="molecule type" value="Genomic_DNA"/>
</dbReference>
<organism evidence="1">
    <name type="scientific">Homo sapiens</name>
    <name type="common">Human</name>
    <dbReference type="NCBI Taxonomy" id="9606"/>
    <lineage>
        <taxon>Eukaryota</taxon>
        <taxon>Metazoa</taxon>
        <taxon>Chordata</taxon>
        <taxon>Craniata</taxon>
        <taxon>Vertebrata</taxon>
        <taxon>Euteleostomi</taxon>
        <taxon>Mammalia</taxon>
        <taxon>Eutheria</taxon>
        <taxon>Euarchontoglires</taxon>
        <taxon>Primates</taxon>
        <taxon>Haplorrhini</taxon>
        <taxon>Catarrhini</taxon>
        <taxon>Hominidae</taxon>
        <taxon>Homo</taxon>
    </lineage>
</organism>
<accession>V9GZM5</accession>
<name>V9GZM5_HUMAN</name>
<sequence>MGGERDRDREGERSSKRVAIILCNHLG</sequence>